<keyword evidence="1" id="KW-1133">Transmembrane helix</keyword>
<feature type="transmembrane region" description="Helical" evidence="1">
    <location>
        <begin position="6"/>
        <end position="30"/>
    </location>
</feature>
<organism evidence="2 3">
    <name type="scientific">Pristionchus mayeri</name>
    <dbReference type="NCBI Taxonomy" id="1317129"/>
    <lineage>
        <taxon>Eukaryota</taxon>
        <taxon>Metazoa</taxon>
        <taxon>Ecdysozoa</taxon>
        <taxon>Nematoda</taxon>
        <taxon>Chromadorea</taxon>
        <taxon>Rhabditida</taxon>
        <taxon>Rhabditina</taxon>
        <taxon>Diplogasteromorpha</taxon>
        <taxon>Diplogasteroidea</taxon>
        <taxon>Neodiplogasteridae</taxon>
        <taxon>Pristionchus</taxon>
    </lineage>
</organism>
<reference evidence="3" key="1">
    <citation type="submission" date="2022-10" db="EMBL/GenBank/DDBJ databases">
        <title>Genome assembly of Pristionchus species.</title>
        <authorList>
            <person name="Yoshida K."/>
            <person name="Sommer R.J."/>
        </authorList>
    </citation>
    <scope>NUCLEOTIDE SEQUENCE [LARGE SCALE GENOMIC DNA]</scope>
    <source>
        <strain evidence="3">RS5460</strain>
    </source>
</reference>
<sequence>LTKLLIILNLTPIPVYFLPSGLFIVINFLLPNLVSTNGLLILFSVLTQILFSSYSFAYYMFLLIGFK</sequence>
<name>A0AAN5CL90_9BILA</name>
<feature type="non-terminal residue" evidence="2">
    <location>
        <position position="1"/>
    </location>
</feature>
<evidence type="ECO:0000313" key="2">
    <source>
        <dbReference type="EMBL" id="GMR46419.1"/>
    </source>
</evidence>
<keyword evidence="1" id="KW-0812">Transmembrane</keyword>
<evidence type="ECO:0000256" key="1">
    <source>
        <dbReference type="SAM" id="Phobius"/>
    </source>
</evidence>
<comment type="caution">
    <text evidence="2">The sequence shown here is derived from an EMBL/GenBank/DDBJ whole genome shotgun (WGS) entry which is preliminary data.</text>
</comment>
<dbReference type="EMBL" id="BTRK01000004">
    <property type="protein sequence ID" value="GMR46419.1"/>
    <property type="molecule type" value="Genomic_DNA"/>
</dbReference>
<protein>
    <submittedName>
        <fullName evidence="2">Uncharacterized protein</fullName>
    </submittedName>
</protein>
<proteinExistence type="predicted"/>
<dbReference type="AlphaFoldDB" id="A0AAN5CL90"/>
<keyword evidence="1" id="KW-0472">Membrane</keyword>
<accession>A0AAN5CL90</accession>
<gene>
    <name evidence="2" type="ORF">PMAYCL1PPCAC_16614</name>
</gene>
<feature type="transmembrane region" description="Helical" evidence="1">
    <location>
        <begin position="39"/>
        <end position="61"/>
    </location>
</feature>
<keyword evidence="3" id="KW-1185">Reference proteome</keyword>
<evidence type="ECO:0000313" key="3">
    <source>
        <dbReference type="Proteomes" id="UP001328107"/>
    </source>
</evidence>
<dbReference type="Proteomes" id="UP001328107">
    <property type="component" value="Unassembled WGS sequence"/>
</dbReference>